<dbReference type="InterPro" id="IPR016035">
    <property type="entry name" value="Acyl_Trfase/lysoPLipase"/>
</dbReference>
<keyword evidence="3 4" id="KW-0443">Lipid metabolism</keyword>
<accession>A0ABS9K120</accession>
<feature type="domain" description="PNPLA" evidence="5">
    <location>
        <begin position="18"/>
        <end position="231"/>
    </location>
</feature>
<evidence type="ECO:0000256" key="4">
    <source>
        <dbReference type="PROSITE-ProRule" id="PRU01161"/>
    </source>
</evidence>
<feature type="short sequence motif" description="DGA/G" evidence="4">
    <location>
        <begin position="218"/>
        <end position="220"/>
    </location>
</feature>
<protein>
    <submittedName>
        <fullName evidence="6">Patatin-like phospholipase family protein</fullName>
    </submittedName>
</protein>
<dbReference type="SUPFAM" id="SSF52151">
    <property type="entry name" value="FabD/lysophospholipase-like"/>
    <property type="match status" value="1"/>
</dbReference>
<evidence type="ECO:0000259" key="5">
    <source>
        <dbReference type="PROSITE" id="PS51635"/>
    </source>
</evidence>
<dbReference type="Gene3D" id="3.40.1090.10">
    <property type="entry name" value="Cytosolic phospholipase A2 catalytic domain"/>
    <property type="match status" value="2"/>
</dbReference>
<proteinExistence type="predicted"/>
<dbReference type="InterPro" id="IPR021095">
    <property type="entry name" value="DUF3734"/>
</dbReference>
<feature type="short sequence motif" description="GXSXG" evidence="4">
    <location>
        <begin position="49"/>
        <end position="53"/>
    </location>
</feature>
<dbReference type="Proteomes" id="UP001165384">
    <property type="component" value="Unassembled WGS sequence"/>
</dbReference>
<evidence type="ECO:0000313" key="7">
    <source>
        <dbReference type="Proteomes" id="UP001165384"/>
    </source>
</evidence>
<evidence type="ECO:0000256" key="2">
    <source>
        <dbReference type="ARBA" id="ARBA00022963"/>
    </source>
</evidence>
<evidence type="ECO:0000256" key="1">
    <source>
        <dbReference type="ARBA" id="ARBA00022801"/>
    </source>
</evidence>
<dbReference type="CDD" id="cd07209">
    <property type="entry name" value="Pat_hypo_Ecoli_Z1214_like"/>
    <property type="match status" value="1"/>
</dbReference>
<feature type="short sequence motif" description="GXGXXG" evidence="4">
    <location>
        <begin position="22"/>
        <end position="27"/>
    </location>
</feature>
<sequence length="385" mass="42433">MPAAHKTARIIEPQRSILVFQGGGALGAYQAGVYEAFEASGRQPDWVVGTSIGAINAALIAGNPPNRRLERIKAFWNRMARPETGLAAGWSLPDEAGQLLGNGLGSMLRSLHTMAFGLPGFFQPRTNAAFAWGLAGAPTDASFYDVAPLRETLLELVDFDYLADSPVRLSVGAVDVESAQIRYFDSQHCRIGIEHILASGALPPAFPPVEIDGRLYWDGGLYSNTPLDWILHQPRIHSLCLFAMLWQQNDIPPQTLSDVLRRSKEIQYLSRAESLIAIEQELHQLRHAVNLLSYELAKTDAQSPLRDLARLGCGSVFHLVYLQVPRLAGEDHNKDIEFTAGRVAERWAAGLADTHLALREKPWEREKVARSEGIVVHDYSSASAR</sequence>
<dbReference type="PANTHER" id="PTHR14226:SF57">
    <property type="entry name" value="BLR7027 PROTEIN"/>
    <property type="match status" value="1"/>
</dbReference>
<dbReference type="InterPro" id="IPR002641">
    <property type="entry name" value="PNPLA_dom"/>
</dbReference>
<dbReference type="EMBL" id="JAKLTN010000001">
    <property type="protein sequence ID" value="MCG2576865.1"/>
    <property type="molecule type" value="Genomic_DNA"/>
</dbReference>
<keyword evidence="2 4" id="KW-0442">Lipid degradation</keyword>
<dbReference type="InterPro" id="IPR050301">
    <property type="entry name" value="NTE"/>
</dbReference>
<dbReference type="Pfam" id="PF12536">
    <property type="entry name" value="DUF3734"/>
    <property type="match status" value="1"/>
</dbReference>
<gene>
    <name evidence="6" type="ORF">LZ012_07645</name>
</gene>
<dbReference type="Pfam" id="PF01734">
    <property type="entry name" value="Patatin"/>
    <property type="match status" value="1"/>
</dbReference>
<dbReference type="RefSeq" id="WP_275709237.1">
    <property type="nucleotide sequence ID" value="NZ_JAKLTN010000001.1"/>
</dbReference>
<feature type="active site" description="Nucleophile" evidence="4">
    <location>
        <position position="51"/>
    </location>
</feature>
<keyword evidence="7" id="KW-1185">Reference proteome</keyword>
<comment type="caution">
    <text evidence="6">The sequence shown here is derived from an EMBL/GenBank/DDBJ whole genome shotgun (WGS) entry which is preliminary data.</text>
</comment>
<dbReference type="PROSITE" id="PS51635">
    <property type="entry name" value="PNPLA"/>
    <property type="match status" value="1"/>
</dbReference>
<keyword evidence="1 4" id="KW-0378">Hydrolase</keyword>
<evidence type="ECO:0000256" key="3">
    <source>
        <dbReference type="ARBA" id="ARBA00023098"/>
    </source>
</evidence>
<reference evidence="6" key="1">
    <citation type="submission" date="2022-01" db="EMBL/GenBank/DDBJ databases">
        <authorList>
            <person name="Jo J.-H."/>
            <person name="Im W.-T."/>
        </authorList>
    </citation>
    <scope>NUCLEOTIDE SEQUENCE</scope>
    <source>
        <strain evidence="6">XY25</strain>
    </source>
</reference>
<name>A0ABS9K120_9RHOO</name>
<feature type="active site" description="Proton acceptor" evidence="4">
    <location>
        <position position="218"/>
    </location>
</feature>
<dbReference type="PANTHER" id="PTHR14226">
    <property type="entry name" value="NEUROPATHY TARGET ESTERASE/SWISS CHEESE D.MELANOGASTER"/>
    <property type="match status" value="1"/>
</dbReference>
<evidence type="ECO:0000313" key="6">
    <source>
        <dbReference type="EMBL" id="MCG2576865.1"/>
    </source>
</evidence>
<organism evidence="6 7">
    <name type="scientific">Dechloromonas hankyongensis</name>
    <dbReference type="NCBI Taxonomy" id="2908002"/>
    <lineage>
        <taxon>Bacteria</taxon>
        <taxon>Pseudomonadati</taxon>
        <taxon>Pseudomonadota</taxon>
        <taxon>Betaproteobacteria</taxon>
        <taxon>Rhodocyclales</taxon>
        <taxon>Azonexaceae</taxon>
        <taxon>Dechloromonas</taxon>
    </lineage>
</organism>